<sequence length="70" mass="7904">MGEAHSLLTLPLLFQWDAYLVPISASFVVFISHDGYIDVFAESSDEYNRLRDYFQTGGWSLMLNEAGNPS</sequence>
<dbReference type="EMBL" id="CADCTW010000100">
    <property type="protein sequence ID" value="CAA9324925.1"/>
    <property type="molecule type" value="Genomic_DNA"/>
</dbReference>
<name>A0A6J4L9M0_9BACT</name>
<accession>A0A6J4L9M0</accession>
<dbReference type="AlphaFoldDB" id="A0A6J4L9M0"/>
<proteinExistence type="predicted"/>
<gene>
    <name evidence="1" type="ORF">AVDCRST_MAG68-2031</name>
</gene>
<protein>
    <submittedName>
        <fullName evidence="1">Uncharacterized protein</fullName>
    </submittedName>
</protein>
<reference evidence="1" key="1">
    <citation type="submission" date="2020-02" db="EMBL/GenBank/DDBJ databases">
        <authorList>
            <person name="Meier V. D."/>
        </authorList>
    </citation>
    <scope>NUCLEOTIDE SEQUENCE</scope>
    <source>
        <strain evidence="1">AVDCRST_MAG68</strain>
    </source>
</reference>
<organism evidence="1">
    <name type="scientific">uncultured Gemmatimonadota bacterium</name>
    <dbReference type="NCBI Taxonomy" id="203437"/>
    <lineage>
        <taxon>Bacteria</taxon>
        <taxon>Pseudomonadati</taxon>
        <taxon>Gemmatimonadota</taxon>
        <taxon>environmental samples</taxon>
    </lineage>
</organism>
<evidence type="ECO:0000313" key="1">
    <source>
        <dbReference type="EMBL" id="CAA9324925.1"/>
    </source>
</evidence>